<dbReference type="AlphaFoldDB" id="A0A836BY26"/>
<dbReference type="EMBL" id="JAEHOE010000044">
    <property type="protein sequence ID" value="KAG2492552.1"/>
    <property type="molecule type" value="Genomic_DNA"/>
</dbReference>
<organism evidence="2 3">
    <name type="scientific">Edaphochlamys debaryana</name>
    <dbReference type="NCBI Taxonomy" id="47281"/>
    <lineage>
        <taxon>Eukaryota</taxon>
        <taxon>Viridiplantae</taxon>
        <taxon>Chlorophyta</taxon>
        <taxon>core chlorophytes</taxon>
        <taxon>Chlorophyceae</taxon>
        <taxon>CS clade</taxon>
        <taxon>Chlamydomonadales</taxon>
        <taxon>Chlamydomonadales incertae sedis</taxon>
        <taxon>Edaphochlamys</taxon>
    </lineage>
</organism>
<sequence length="1031" mass="106695">MGAQALRMAVSNEACAWKARQIEAASEALNELGTKALQQIGEPDLAGLVALLGLALRRAAPNTADMGDAEREAYFHLQRLLMSALVDGNKEALSSDPPANICAALLKSHALRSLSALVASSAGGLLSLGPQRPSRRTLQTSLLLLVEASCLLCQFCNSSRGKSQAVALRVELEASGLLEAWPRLALAVAACDGGEETAAKEVMDLTTAWSTLMAFQNEGAENGVDPWASYLLSGACPSLAFLLTSHVVSFAAELDGGPTYGLPAAGSGSGAGAGPSSGSVRARPPVPLLDSSGALLRRNGVANTLTVLVALKMWTRVQRLLGLACKRLPFDPTYLPFNSAKPFQSWPWGPRLLQHLWAHLTPANPGPDPIDRAWAPVHACVRAAMQRRDPLANPVAAFQLGMRLATLAAHAMLSHSNSPLYSRAGAGGGKPTDFSALVAAHDPAGWLNAGAGTEGDGMTLQAAAAGRRLSAKQCPVLAYGALRLAREALEVPRVALEGLNLRLTVPARRPLAWWRAAVAWAELWQHSSALPGFGADSSPMVGWSGLLGLIEMRSTDRAALEAEPALSCGYLSVLESLLRHPKAELHVAEFFEEEQAWCDAWGPSLLCAEPREIAYLAATLGKLLRRSADQLDAQLAAAGPGEEVAVAIPEWQLALTGALLTDSGAIDFGELAVEPDDPAGEAPAPAAAPGAPASGPGSRLPLVASALAVHLLPSVAAIVKYLLPVALFLRRDAPAEPDVEQLHGDVLRLLWMLLAWLPALLIAAEPSGAGAAPGRPVFAASEPVPASPHAQAWSEFLWRELDPAWMVGAALAAVQGGEGGSPYVMCAALWALVVRAPKRLAAAVAAAEAAEAAMAEANQEAAGESAAVGPSGREGDSLERGPRGKAPPLGPPSLDMLRAVLVEATWPDPIGEGRKVGPCLFAAIRAVCSGAGAGAAAPGSALDPSTWGMGATHLLETTSLLPPPDAARALLPRCSNPACVRLDGPSEAGLRLEACAGGCGRASYCCRACQEAHAAAGHSGECRAAVEARAA</sequence>
<proteinExistence type="predicted"/>
<feature type="region of interest" description="Disordered" evidence="1">
    <location>
        <begin position="671"/>
        <end position="693"/>
    </location>
</feature>
<dbReference type="Proteomes" id="UP000612055">
    <property type="component" value="Unassembled WGS sequence"/>
</dbReference>
<comment type="caution">
    <text evidence="2">The sequence shown here is derived from an EMBL/GenBank/DDBJ whole genome shotgun (WGS) entry which is preliminary data.</text>
</comment>
<accession>A0A836BY26</accession>
<feature type="compositionally biased region" description="Low complexity" evidence="1">
    <location>
        <begin position="680"/>
        <end position="693"/>
    </location>
</feature>
<feature type="compositionally biased region" description="Basic and acidic residues" evidence="1">
    <location>
        <begin position="873"/>
        <end position="882"/>
    </location>
</feature>
<evidence type="ECO:0008006" key="4">
    <source>
        <dbReference type="Google" id="ProtNLM"/>
    </source>
</evidence>
<protein>
    <recommendedName>
        <fullName evidence="4">MYND-type domain-containing protein</fullName>
    </recommendedName>
</protein>
<keyword evidence="3" id="KW-1185">Reference proteome</keyword>
<gene>
    <name evidence="2" type="ORF">HYH03_009215</name>
</gene>
<evidence type="ECO:0000256" key="1">
    <source>
        <dbReference type="SAM" id="MobiDB-lite"/>
    </source>
</evidence>
<evidence type="ECO:0000313" key="3">
    <source>
        <dbReference type="Proteomes" id="UP000612055"/>
    </source>
</evidence>
<reference evidence="2" key="1">
    <citation type="journal article" date="2020" name="bioRxiv">
        <title>Comparative genomics of Chlamydomonas.</title>
        <authorList>
            <person name="Craig R.J."/>
            <person name="Hasan A.R."/>
            <person name="Ness R.W."/>
            <person name="Keightley P.D."/>
        </authorList>
    </citation>
    <scope>NUCLEOTIDE SEQUENCE</scope>
    <source>
        <strain evidence="2">CCAP 11/70</strain>
    </source>
</reference>
<feature type="region of interest" description="Disordered" evidence="1">
    <location>
        <begin position="861"/>
        <end position="892"/>
    </location>
</feature>
<evidence type="ECO:0000313" key="2">
    <source>
        <dbReference type="EMBL" id="KAG2492552.1"/>
    </source>
</evidence>
<name>A0A836BY26_9CHLO</name>